<dbReference type="InterPro" id="IPR001387">
    <property type="entry name" value="Cro/C1-type_HTH"/>
</dbReference>
<dbReference type="InterPro" id="IPR008003">
    <property type="entry name" value="DUF739"/>
</dbReference>
<dbReference type="GO" id="GO:0003677">
    <property type="term" value="F:DNA binding"/>
    <property type="evidence" value="ECO:0007669"/>
    <property type="project" value="InterPro"/>
</dbReference>
<protein>
    <recommendedName>
        <fullName evidence="1">HTH cro/C1-type domain-containing protein</fullName>
    </recommendedName>
</protein>
<proteinExistence type="predicted"/>
<evidence type="ECO:0000259" key="1">
    <source>
        <dbReference type="PROSITE" id="PS50943"/>
    </source>
</evidence>
<dbReference type="EMBL" id="BK015050">
    <property type="protein sequence ID" value="DAD88906.1"/>
    <property type="molecule type" value="Genomic_DNA"/>
</dbReference>
<evidence type="ECO:0000313" key="2">
    <source>
        <dbReference type="EMBL" id="DAD88906.1"/>
    </source>
</evidence>
<dbReference type="Pfam" id="PF05339">
    <property type="entry name" value="DUF739"/>
    <property type="match status" value="1"/>
</dbReference>
<dbReference type="PROSITE" id="PS50943">
    <property type="entry name" value="HTH_CROC1"/>
    <property type="match status" value="1"/>
</dbReference>
<accession>A0A8S5N3R0</accession>
<reference evidence="2" key="1">
    <citation type="journal article" date="2021" name="Proc. Natl. Acad. Sci. U.S.A.">
        <title>A Catalog of Tens of Thousands of Viruses from Human Metagenomes Reveals Hidden Associations with Chronic Diseases.</title>
        <authorList>
            <person name="Tisza M.J."/>
            <person name="Buck C.B."/>
        </authorList>
    </citation>
    <scope>NUCLEOTIDE SEQUENCE</scope>
    <source>
        <strain evidence="2">CtpiG4</strain>
    </source>
</reference>
<organism evidence="2">
    <name type="scientific">Myoviridae sp. ctpiG4</name>
    <dbReference type="NCBI Taxonomy" id="2826698"/>
    <lineage>
        <taxon>Viruses</taxon>
        <taxon>Duplodnaviria</taxon>
        <taxon>Heunggongvirae</taxon>
        <taxon>Uroviricota</taxon>
        <taxon>Caudoviricetes</taxon>
    </lineage>
</organism>
<dbReference type="SUPFAM" id="SSF47413">
    <property type="entry name" value="lambda repressor-like DNA-binding domains"/>
    <property type="match status" value="1"/>
</dbReference>
<sequence>MRYDYRKLRGKIKEVYGTQEAFANDISISVSALSQRLNNVSRFTQDEILTSCNKLGIATSDIAAYFFTHEVQKN</sequence>
<dbReference type="InterPro" id="IPR010982">
    <property type="entry name" value="Lambda_DNA-bd_dom_sf"/>
</dbReference>
<feature type="domain" description="HTH cro/C1-type" evidence="1">
    <location>
        <begin position="18"/>
        <end position="62"/>
    </location>
</feature>
<name>A0A8S5N3R0_9CAUD</name>